<proteinExistence type="predicted"/>
<comment type="caution">
    <text evidence="1">The sequence shown here is derived from an EMBL/GenBank/DDBJ whole genome shotgun (WGS) entry which is preliminary data.</text>
</comment>
<evidence type="ECO:0000313" key="1">
    <source>
        <dbReference type="EMBL" id="MTD54555.1"/>
    </source>
</evidence>
<accession>A0A6N7YNJ6</accession>
<name>A0A6N7YNJ6_9PSEU</name>
<gene>
    <name evidence="1" type="ORF">GKO32_11280</name>
</gene>
<dbReference type="SUPFAM" id="SSF56281">
    <property type="entry name" value="Metallo-hydrolase/oxidoreductase"/>
    <property type="match status" value="1"/>
</dbReference>
<dbReference type="OrthoDB" id="9789133at2"/>
<dbReference type="Proteomes" id="UP000440096">
    <property type="component" value="Unassembled WGS sequence"/>
</dbReference>
<dbReference type="EMBL" id="WMBA01000013">
    <property type="protein sequence ID" value="MTD54555.1"/>
    <property type="molecule type" value="Genomic_DNA"/>
</dbReference>
<organism evidence="1 2">
    <name type="scientific">Amycolatopsis pithecellobii</name>
    <dbReference type="NCBI Taxonomy" id="664692"/>
    <lineage>
        <taxon>Bacteria</taxon>
        <taxon>Bacillati</taxon>
        <taxon>Actinomycetota</taxon>
        <taxon>Actinomycetes</taxon>
        <taxon>Pseudonocardiales</taxon>
        <taxon>Pseudonocardiaceae</taxon>
        <taxon>Amycolatopsis</taxon>
    </lineage>
</organism>
<dbReference type="InterPro" id="IPR036866">
    <property type="entry name" value="RibonucZ/Hydroxyglut_hydro"/>
</dbReference>
<keyword evidence="2" id="KW-1185">Reference proteome</keyword>
<protein>
    <submittedName>
        <fullName evidence="1">Uncharacterized protein</fullName>
    </submittedName>
</protein>
<evidence type="ECO:0000313" key="2">
    <source>
        <dbReference type="Proteomes" id="UP000440096"/>
    </source>
</evidence>
<sequence length="60" mass="6436">MRITHYGHACVLVETAAGSRVLIDPGTDSPGTTSIRTGCGSCWSTVRTRRSCRAPVPHRP</sequence>
<reference evidence="1 2" key="1">
    <citation type="submission" date="2019-11" db="EMBL/GenBank/DDBJ databases">
        <title>Draft genome of Amycolatopsis RM579.</title>
        <authorList>
            <person name="Duangmal K."/>
            <person name="Mingma R."/>
        </authorList>
    </citation>
    <scope>NUCLEOTIDE SEQUENCE [LARGE SCALE GENOMIC DNA]</scope>
    <source>
        <strain evidence="1 2">RM579</strain>
    </source>
</reference>
<dbReference type="Gene3D" id="3.60.15.10">
    <property type="entry name" value="Ribonuclease Z/Hydroxyacylglutathione hydrolase-like"/>
    <property type="match status" value="1"/>
</dbReference>
<dbReference type="AlphaFoldDB" id="A0A6N7YNJ6"/>